<dbReference type="Proteomes" id="UP000244180">
    <property type="component" value="Unassembled WGS sequence"/>
</dbReference>
<dbReference type="Proteomes" id="UP000243024">
    <property type="component" value="Unassembled WGS sequence"/>
</dbReference>
<reference evidence="3 5" key="2">
    <citation type="submission" date="2017-08" db="EMBL/GenBank/DDBJ databases">
        <title>Burning lignite coal seam in the remote Altai Mountains harbors a hydrogen-driven thermophilic microbial community.</title>
        <authorList>
            <person name="Kadnikov V.V."/>
            <person name="Mardanov A.V."/>
            <person name="Ivasenko D."/>
            <person name="Beletsky A.V."/>
            <person name="Karnachuk O.V."/>
            <person name="Ravin N.V."/>
        </authorList>
    </citation>
    <scope>NUCLEOTIDE SEQUENCE [LARGE SCALE GENOMIC DNA]</scope>
    <source>
        <strain evidence="3">AL33</strain>
    </source>
</reference>
<dbReference type="AlphaFoldDB" id="A0A179IMY8"/>
<organism evidence="2 4">
    <name type="scientific">Hydrogenibacillus schlegelii</name>
    <name type="common">Bacillus schlegelii</name>
    <dbReference type="NCBI Taxonomy" id="1484"/>
    <lineage>
        <taxon>Bacteria</taxon>
        <taxon>Bacillati</taxon>
        <taxon>Bacillota</taxon>
        <taxon>Bacilli</taxon>
        <taxon>Bacillales</taxon>
        <taxon>Bacillales Family X. Incertae Sedis</taxon>
        <taxon>Hydrogenibacillus</taxon>
    </lineage>
</organism>
<dbReference type="EMBL" id="JXBB01000025">
    <property type="protein sequence ID" value="OAR04047.1"/>
    <property type="molecule type" value="Genomic_DNA"/>
</dbReference>
<feature type="compositionally biased region" description="Basic and acidic residues" evidence="1">
    <location>
        <begin position="46"/>
        <end position="56"/>
    </location>
</feature>
<name>A0A179IMY8_HYDSH</name>
<dbReference type="EMBL" id="PEBV01000013">
    <property type="protein sequence ID" value="PTQ53577.1"/>
    <property type="molecule type" value="Genomic_DNA"/>
</dbReference>
<sequence length="123" mass="13939">MKRTKSIPGSIQFKAALERIKGEKTLVERSREYGVHPKPLLKGKHPLLEKGAERSPPRTKRGSQKRIRDLEPLLGKKEVEIARLTNFLGQGSEINFRFRSASVWCKRRWPGGGLPCRFSCGDA</sequence>
<evidence type="ECO:0000256" key="1">
    <source>
        <dbReference type="SAM" id="MobiDB-lite"/>
    </source>
</evidence>
<evidence type="ECO:0000313" key="2">
    <source>
        <dbReference type="EMBL" id="OAR04047.1"/>
    </source>
</evidence>
<keyword evidence="4" id="KW-1185">Reference proteome</keyword>
<evidence type="ECO:0000313" key="3">
    <source>
        <dbReference type="EMBL" id="PTQ53577.1"/>
    </source>
</evidence>
<evidence type="ECO:0000313" key="5">
    <source>
        <dbReference type="Proteomes" id="UP000244180"/>
    </source>
</evidence>
<reference evidence="2 4" key="1">
    <citation type="submission" date="2015-09" db="EMBL/GenBank/DDBJ databases">
        <title>Draft genome sequence of Hydrogenibacillus schlegelii DSM 2000.</title>
        <authorList>
            <person name="Hemp J."/>
        </authorList>
    </citation>
    <scope>NUCLEOTIDE SEQUENCE [LARGE SCALE GENOMIC DNA]</scope>
    <source>
        <strain evidence="2 4">MA 48</strain>
    </source>
</reference>
<evidence type="ECO:0000313" key="4">
    <source>
        <dbReference type="Proteomes" id="UP000243024"/>
    </source>
</evidence>
<gene>
    <name evidence="3" type="ORF">HSCHL_1642</name>
    <name evidence="2" type="ORF">SA87_10590</name>
</gene>
<comment type="caution">
    <text evidence="2">The sequence shown here is derived from an EMBL/GenBank/DDBJ whole genome shotgun (WGS) entry which is preliminary data.</text>
</comment>
<proteinExistence type="predicted"/>
<accession>A0A179IMY8</accession>
<feature type="region of interest" description="Disordered" evidence="1">
    <location>
        <begin position="34"/>
        <end position="68"/>
    </location>
</feature>
<protein>
    <submittedName>
        <fullName evidence="3">Mobile element protein</fullName>
    </submittedName>
</protein>